<organism evidence="2 3">
    <name type="scientific">Habropoda laboriosa</name>
    <dbReference type="NCBI Taxonomy" id="597456"/>
    <lineage>
        <taxon>Eukaryota</taxon>
        <taxon>Metazoa</taxon>
        <taxon>Ecdysozoa</taxon>
        <taxon>Arthropoda</taxon>
        <taxon>Hexapoda</taxon>
        <taxon>Insecta</taxon>
        <taxon>Pterygota</taxon>
        <taxon>Neoptera</taxon>
        <taxon>Endopterygota</taxon>
        <taxon>Hymenoptera</taxon>
        <taxon>Apocrita</taxon>
        <taxon>Aculeata</taxon>
        <taxon>Apoidea</taxon>
        <taxon>Anthophila</taxon>
        <taxon>Apidae</taxon>
        <taxon>Habropoda</taxon>
    </lineage>
</organism>
<protein>
    <submittedName>
        <fullName evidence="2">Uncharacterized protein</fullName>
    </submittedName>
</protein>
<evidence type="ECO:0000313" key="3">
    <source>
        <dbReference type="Proteomes" id="UP000053825"/>
    </source>
</evidence>
<dbReference type="EMBL" id="KQ414864">
    <property type="protein sequence ID" value="KOC60021.1"/>
    <property type="molecule type" value="Genomic_DNA"/>
</dbReference>
<feature type="compositionally biased region" description="Polar residues" evidence="1">
    <location>
        <begin position="1"/>
        <end position="10"/>
    </location>
</feature>
<dbReference type="Proteomes" id="UP000053825">
    <property type="component" value="Unassembled WGS sequence"/>
</dbReference>
<evidence type="ECO:0000256" key="1">
    <source>
        <dbReference type="SAM" id="MobiDB-lite"/>
    </source>
</evidence>
<dbReference type="AlphaFoldDB" id="A0A0L7QNF9"/>
<evidence type="ECO:0000313" key="2">
    <source>
        <dbReference type="EMBL" id="KOC60021.1"/>
    </source>
</evidence>
<proteinExistence type="predicted"/>
<keyword evidence="3" id="KW-1185">Reference proteome</keyword>
<name>A0A0L7QNF9_9HYME</name>
<gene>
    <name evidence="2" type="ORF">WH47_08483</name>
</gene>
<accession>A0A0L7QNF9</accession>
<sequence length="78" mass="8426">MHSSRCQSPHSAAASVGPVGPHYGARTGYGEPSPVRWAPPSKISRYRFIGRFNGLSPPSRATRMIEWWKNSTGKAGGS</sequence>
<feature type="region of interest" description="Disordered" evidence="1">
    <location>
        <begin position="1"/>
        <end position="37"/>
    </location>
</feature>
<reference evidence="2 3" key="1">
    <citation type="submission" date="2015-07" db="EMBL/GenBank/DDBJ databases">
        <title>The genome of Habropoda laboriosa.</title>
        <authorList>
            <person name="Pan H."/>
            <person name="Kapheim K."/>
        </authorList>
    </citation>
    <scope>NUCLEOTIDE SEQUENCE [LARGE SCALE GENOMIC DNA]</scope>
    <source>
        <strain evidence="2">0110345459</strain>
    </source>
</reference>